<gene>
    <name evidence="1" type="ORF">STABA_v1c00420</name>
</gene>
<dbReference type="RefSeq" id="WP_156005323.1">
    <property type="nucleotide sequence ID" value="NZ_CP046276.1"/>
</dbReference>
<dbReference type="KEGG" id="stab:STABA_v1c00420"/>
<proteinExistence type="predicted"/>
<dbReference type="AlphaFoldDB" id="A0A6I6C7K7"/>
<keyword evidence="2" id="KW-1185">Reference proteome</keyword>
<dbReference type="OrthoDB" id="389443at2"/>
<protein>
    <submittedName>
        <fullName evidence="1">Uncharacterized protein</fullName>
    </submittedName>
</protein>
<name>A0A6I6C7K7_9MOLU</name>
<dbReference type="Proteomes" id="UP000424468">
    <property type="component" value="Chromosome"/>
</dbReference>
<evidence type="ECO:0000313" key="1">
    <source>
        <dbReference type="EMBL" id="QGS51409.1"/>
    </source>
</evidence>
<organism evidence="1 2">
    <name type="scientific">Spiroplasma tabanidicola</name>
    <dbReference type="NCBI Taxonomy" id="324079"/>
    <lineage>
        <taxon>Bacteria</taxon>
        <taxon>Bacillati</taxon>
        <taxon>Mycoplasmatota</taxon>
        <taxon>Mollicutes</taxon>
        <taxon>Entomoplasmatales</taxon>
        <taxon>Spiroplasmataceae</taxon>
        <taxon>Spiroplasma</taxon>
    </lineage>
</organism>
<accession>A0A6I6C7K7</accession>
<reference evidence="1 2" key="1">
    <citation type="submission" date="2019-11" db="EMBL/GenBank/DDBJ databases">
        <title>Complete genome sequence of Spiroplasma tabanidicola TAUS-1 (DSM 22603).</title>
        <authorList>
            <person name="Huang C.-T."/>
            <person name="Lin Y.-C."/>
            <person name="Kuo C.-H."/>
        </authorList>
    </citation>
    <scope>NUCLEOTIDE SEQUENCE [LARGE SCALE GENOMIC DNA]</scope>
    <source>
        <strain evidence="1 2">TAUS-1</strain>
    </source>
</reference>
<sequence>MKYDSKFVRHKTNSSLKQIKNYINKNLLKKDIINEKLEMDDEGLIILYKIKFLKEIGFTLDETRIILDNLKEIELLKMFKYFILKEKNLLNDFEKNLVAFSENKKLEINRNTFGYFESETLAKGVMFDLYNYRIEWYKNETFKKELKVIRKNIFTSFSDYIKNKHLENLYLYFESLNVFLKTYIKDYSKLHFFCMIKWWTAEPRYVKQIKNKLNYNYGPDLFNQAVIWITKF</sequence>
<dbReference type="EMBL" id="CP046276">
    <property type="protein sequence ID" value="QGS51409.1"/>
    <property type="molecule type" value="Genomic_DNA"/>
</dbReference>
<evidence type="ECO:0000313" key="2">
    <source>
        <dbReference type="Proteomes" id="UP000424468"/>
    </source>
</evidence>